<keyword evidence="6" id="KW-1185">Reference proteome</keyword>
<evidence type="ECO:0000256" key="2">
    <source>
        <dbReference type="ARBA" id="ARBA00023274"/>
    </source>
</evidence>
<feature type="region of interest" description="Disordered" evidence="4">
    <location>
        <begin position="89"/>
        <end position="137"/>
    </location>
</feature>
<dbReference type="Proteomes" id="UP000295304">
    <property type="component" value="Unassembled WGS sequence"/>
</dbReference>
<dbReference type="InterPro" id="IPR020592">
    <property type="entry name" value="Ribosomal_bS16_CS"/>
</dbReference>
<keyword evidence="2 3" id="KW-0687">Ribonucleoprotein</keyword>
<evidence type="ECO:0000313" key="5">
    <source>
        <dbReference type="EMBL" id="TCS63623.1"/>
    </source>
</evidence>
<comment type="caution">
    <text evidence="5">The sequence shown here is derived from an EMBL/GenBank/DDBJ whole genome shotgun (WGS) entry which is preliminary data.</text>
</comment>
<dbReference type="PANTHER" id="PTHR12919:SF20">
    <property type="entry name" value="SMALL RIBOSOMAL SUBUNIT PROTEIN BS16M"/>
    <property type="match status" value="1"/>
</dbReference>
<reference evidence="5 6" key="1">
    <citation type="submission" date="2019-03" db="EMBL/GenBank/DDBJ databases">
        <title>Genomic Encyclopedia of Type Strains, Phase IV (KMG-IV): sequencing the most valuable type-strain genomes for metagenomic binning, comparative biology and taxonomic classification.</title>
        <authorList>
            <person name="Goeker M."/>
        </authorList>
    </citation>
    <scope>NUCLEOTIDE SEQUENCE [LARGE SCALE GENOMIC DNA]</scope>
    <source>
        <strain evidence="5 6">DSM 101688</strain>
    </source>
</reference>
<name>A0A4R3JEH3_9PROT</name>
<feature type="compositionally biased region" description="Basic and acidic residues" evidence="4">
    <location>
        <begin position="100"/>
        <end position="114"/>
    </location>
</feature>
<feature type="compositionally biased region" description="Low complexity" evidence="4">
    <location>
        <begin position="115"/>
        <end position="137"/>
    </location>
</feature>
<keyword evidence="1 3" id="KW-0689">Ribosomal protein</keyword>
<dbReference type="Pfam" id="PF00886">
    <property type="entry name" value="Ribosomal_S16"/>
    <property type="match status" value="1"/>
</dbReference>
<evidence type="ECO:0000313" key="6">
    <source>
        <dbReference type="Proteomes" id="UP000295304"/>
    </source>
</evidence>
<dbReference type="RefSeq" id="WP_132938586.1">
    <property type="nucleotide sequence ID" value="NZ_CP119676.1"/>
</dbReference>
<dbReference type="InterPro" id="IPR000307">
    <property type="entry name" value="Ribosomal_bS16"/>
</dbReference>
<dbReference type="Gene3D" id="3.30.1320.10">
    <property type="match status" value="1"/>
</dbReference>
<dbReference type="GO" id="GO:0005737">
    <property type="term" value="C:cytoplasm"/>
    <property type="evidence" value="ECO:0007669"/>
    <property type="project" value="UniProtKB-ARBA"/>
</dbReference>
<evidence type="ECO:0000256" key="1">
    <source>
        <dbReference type="ARBA" id="ARBA00022980"/>
    </source>
</evidence>
<dbReference type="NCBIfam" id="TIGR00002">
    <property type="entry name" value="S16"/>
    <property type="match status" value="1"/>
</dbReference>
<comment type="similarity">
    <text evidence="3">Belongs to the bacterial ribosomal protein bS16 family.</text>
</comment>
<protein>
    <recommendedName>
        <fullName evidence="3">Small ribosomal subunit protein bS16</fullName>
    </recommendedName>
</protein>
<dbReference type="EMBL" id="SLZW01000003">
    <property type="protein sequence ID" value="TCS63623.1"/>
    <property type="molecule type" value="Genomic_DNA"/>
</dbReference>
<dbReference type="InterPro" id="IPR023803">
    <property type="entry name" value="Ribosomal_bS16_dom_sf"/>
</dbReference>
<dbReference type="GO" id="GO:0003735">
    <property type="term" value="F:structural constituent of ribosome"/>
    <property type="evidence" value="ECO:0007669"/>
    <property type="project" value="InterPro"/>
</dbReference>
<dbReference type="OrthoDB" id="9807878at2"/>
<dbReference type="HAMAP" id="MF_00385">
    <property type="entry name" value="Ribosomal_bS16"/>
    <property type="match status" value="1"/>
</dbReference>
<organism evidence="5 6">
    <name type="scientific">Varunaivibrio sulfuroxidans</name>
    <dbReference type="NCBI Taxonomy" id="1773489"/>
    <lineage>
        <taxon>Bacteria</taxon>
        <taxon>Pseudomonadati</taxon>
        <taxon>Pseudomonadota</taxon>
        <taxon>Alphaproteobacteria</taxon>
        <taxon>Rhodospirillales</taxon>
        <taxon>Magnetovibrionaceae</taxon>
        <taxon>Varunaivibrio</taxon>
    </lineage>
</organism>
<dbReference type="PROSITE" id="PS00732">
    <property type="entry name" value="RIBOSOMAL_S16"/>
    <property type="match status" value="1"/>
</dbReference>
<dbReference type="PANTHER" id="PTHR12919">
    <property type="entry name" value="30S RIBOSOMAL PROTEIN S16"/>
    <property type="match status" value="1"/>
</dbReference>
<dbReference type="AlphaFoldDB" id="A0A4R3JEH3"/>
<evidence type="ECO:0000256" key="3">
    <source>
        <dbReference type="HAMAP-Rule" id="MF_00385"/>
    </source>
</evidence>
<sequence length="137" mass="14748">MSLRIRLSRGGAKKRPFYRVVVADSRSPRDGKFIERLGTYNPMVAKDHPERLILNEERIKHWLGVGALPSDRVARFLGAAGIVAVPAVPKQTKKNQPKAKAQERLREAEEKAAEAAEAAATAAAAPDEAAEAAPASA</sequence>
<gene>
    <name evidence="3" type="primary">rpsP</name>
    <name evidence="5" type="ORF">EDD55_103246</name>
</gene>
<proteinExistence type="inferred from homology"/>
<dbReference type="SUPFAM" id="SSF54565">
    <property type="entry name" value="Ribosomal protein S16"/>
    <property type="match status" value="1"/>
</dbReference>
<evidence type="ECO:0000256" key="4">
    <source>
        <dbReference type="SAM" id="MobiDB-lite"/>
    </source>
</evidence>
<dbReference type="GO" id="GO:0015935">
    <property type="term" value="C:small ribosomal subunit"/>
    <property type="evidence" value="ECO:0007669"/>
    <property type="project" value="TreeGrafter"/>
</dbReference>
<dbReference type="GO" id="GO:0006412">
    <property type="term" value="P:translation"/>
    <property type="evidence" value="ECO:0007669"/>
    <property type="project" value="UniProtKB-UniRule"/>
</dbReference>
<accession>A0A4R3JEH3</accession>